<dbReference type="EMBL" id="NBNE01002647">
    <property type="protein sequence ID" value="OWZ09839.1"/>
    <property type="molecule type" value="Genomic_DNA"/>
</dbReference>
<keyword evidence="1" id="KW-0862">Zinc</keyword>
<keyword evidence="1" id="KW-0479">Metal-binding</keyword>
<evidence type="ECO:0000256" key="1">
    <source>
        <dbReference type="PROSITE-ProRule" id="PRU00047"/>
    </source>
</evidence>
<dbReference type="OrthoDB" id="18186at2759"/>
<proteinExistence type="predicted"/>
<dbReference type="Gene3D" id="4.10.60.10">
    <property type="entry name" value="Zinc finger, CCHC-type"/>
    <property type="match status" value="1"/>
</dbReference>
<evidence type="ECO:0000313" key="5">
    <source>
        <dbReference type="Proteomes" id="UP000198211"/>
    </source>
</evidence>
<sequence>MFVMRTVMDVNDMEGKDGERRDPSIKDLEIPAYVPSPINAVSTWIDKVDLALQGAAESGRGSWSDRSLYFILGGKLMEEASRWYVNMNRQLPRRKQTWTYLKRALTRRYGERLDLSAAEWRVNSQIMMPDETYADFAAGLHMGAGRNAVKERVFVAQFCRCLDNTTRQLVLQKGTPKTLERAVKAVTKIDDPVTNVAQGMANIGQQWATSPTSYLLPMARSMGNTAAIPGVGSITVPVDLQQAMMENPEPGSLALFTNPREAYNNFTGIYFKPEGRTWNGTYWDETKKSIARKKASTTTTTQQSKEGKTPVVKTKVRHERDDTSDDEAFGALRPKQERPTSLKPTAGTDWQKYGGRAGGGKVRCFLCGQEGHLGNACTTGPECYACHENGHFANACPDKEAKARNNAKMRGRQPPLEEKKET</sequence>
<dbReference type="InterPro" id="IPR001878">
    <property type="entry name" value="Znf_CCHC"/>
</dbReference>
<dbReference type="PROSITE" id="PS50158">
    <property type="entry name" value="ZF_CCHC"/>
    <property type="match status" value="2"/>
</dbReference>
<dbReference type="Proteomes" id="UP000198211">
    <property type="component" value="Unassembled WGS sequence"/>
</dbReference>
<organism evidence="4 5">
    <name type="scientific">Phytophthora megakarya</name>
    <dbReference type="NCBI Taxonomy" id="4795"/>
    <lineage>
        <taxon>Eukaryota</taxon>
        <taxon>Sar</taxon>
        <taxon>Stramenopiles</taxon>
        <taxon>Oomycota</taxon>
        <taxon>Peronosporomycetes</taxon>
        <taxon>Peronosporales</taxon>
        <taxon>Peronosporaceae</taxon>
        <taxon>Phytophthora</taxon>
    </lineage>
</organism>
<dbReference type="GO" id="GO:0003676">
    <property type="term" value="F:nucleic acid binding"/>
    <property type="evidence" value="ECO:0007669"/>
    <property type="project" value="InterPro"/>
</dbReference>
<keyword evidence="5" id="KW-1185">Reference proteome</keyword>
<gene>
    <name evidence="4" type="ORF">PHMEG_00017392</name>
</gene>
<evidence type="ECO:0000313" key="4">
    <source>
        <dbReference type="EMBL" id="OWZ09839.1"/>
    </source>
</evidence>
<comment type="caution">
    <text evidence="4">The sequence shown here is derived from an EMBL/GenBank/DDBJ whole genome shotgun (WGS) entry which is preliminary data.</text>
</comment>
<feature type="domain" description="CCHC-type" evidence="3">
    <location>
        <begin position="383"/>
        <end position="398"/>
    </location>
</feature>
<protein>
    <recommendedName>
        <fullName evidence="3">CCHC-type domain-containing protein</fullName>
    </recommendedName>
</protein>
<feature type="region of interest" description="Disordered" evidence="2">
    <location>
        <begin position="293"/>
        <end position="351"/>
    </location>
</feature>
<dbReference type="GO" id="GO:0008270">
    <property type="term" value="F:zinc ion binding"/>
    <property type="evidence" value="ECO:0007669"/>
    <property type="project" value="UniProtKB-KW"/>
</dbReference>
<keyword evidence="1" id="KW-0863">Zinc-finger</keyword>
<dbReference type="Pfam" id="PF00098">
    <property type="entry name" value="zf-CCHC"/>
    <property type="match status" value="1"/>
</dbReference>
<evidence type="ECO:0000259" key="3">
    <source>
        <dbReference type="PROSITE" id="PS50158"/>
    </source>
</evidence>
<dbReference type="AlphaFoldDB" id="A0A225VY01"/>
<feature type="domain" description="CCHC-type" evidence="3">
    <location>
        <begin position="363"/>
        <end position="377"/>
    </location>
</feature>
<accession>A0A225VY01</accession>
<reference evidence="5" key="1">
    <citation type="submission" date="2017-03" db="EMBL/GenBank/DDBJ databases">
        <title>Phytopthora megakarya and P. palmivora, two closely related causual agents of cacao black pod achieved similar genome size and gene model numbers by different mechanisms.</title>
        <authorList>
            <person name="Ali S."/>
            <person name="Shao J."/>
            <person name="Larry D.J."/>
            <person name="Kronmiller B."/>
            <person name="Shen D."/>
            <person name="Strem M.D."/>
            <person name="Melnick R.L."/>
            <person name="Guiltinan M.J."/>
            <person name="Tyler B.M."/>
            <person name="Meinhardt L.W."/>
            <person name="Bailey B.A."/>
        </authorList>
    </citation>
    <scope>NUCLEOTIDE SEQUENCE [LARGE SCALE GENOMIC DNA]</scope>
    <source>
        <strain evidence="5">zdho120</strain>
    </source>
</reference>
<dbReference type="InterPro" id="IPR036875">
    <property type="entry name" value="Znf_CCHC_sf"/>
</dbReference>
<evidence type="ECO:0000256" key="2">
    <source>
        <dbReference type="SAM" id="MobiDB-lite"/>
    </source>
</evidence>
<dbReference type="SMART" id="SM00343">
    <property type="entry name" value="ZnF_C2HC"/>
    <property type="match status" value="2"/>
</dbReference>
<dbReference type="SUPFAM" id="SSF57756">
    <property type="entry name" value="Retrovirus zinc finger-like domains"/>
    <property type="match status" value="1"/>
</dbReference>
<name>A0A225VY01_9STRA</name>